<reference evidence="8" key="2">
    <citation type="submission" date="2015-05" db="EMBL/GenBank/DDBJ databases">
        <title>Complete genome sequence of Corynebacterium uterequi DSM 45634, isolated from the uterus of a maiden mare.</title>
        <authorList>
            <person name="Ruckert C."/>
            <person name="Albersmeier A."/>
            <person name="Winkler A."/>
            <person name="Tauch A."/>
        </authorList>
    </citation>
    <scope>NUCLEOTIDE SEQUENCE [LARGE SCALE GENOMIC DNA]</scope>
    <source>
        <strain evidence="8">DSM 45634</strain>
    </source>
</reference>
<gene>
    <name evidence="7" type="ORF">CUTER_10380</name>
</gene>
<feature type="transmembrane region" description="Helical" evidence="6">
    <location>
        <begin position="283"/>
        <end position="304"/>
    </location>
</feature>
<keyword evidence="4 6" id="KW-1133">Transmembrane helix</keyword>
<dbReference type="InterPro" id="IPR022791">
    <property type="entry name" value="L-PG_synthase/AglD"/>
</dbReference>
<keyword evidence="8" id="KW-1185">Reference proteome</keyword>
<dbReference type="EMBL" id="CP011546">
    <property type="protein sequence ID" value="AKK12040.1"/>
    <property type="molecule type" value="Genomic_DNA"/>
</dbReference>
<feature type="transmembrane region" description="Helical" evidence="6">
    <location>
        <begin position="310"/>
        <end position="329"/>
    </location>
</feature>
<feature type="transmembrane region" description="Helical" evidence="6">
    <location>
        <begin position="120"/>
        <end position="148"/>
    </location>
</feature>
<evidence type="ECO:0000256" key="1">
    <source>
        <dbReference type="ARBA" id="ARBA00004651"/>
    </source>
</evidence>
<evidence type="ECO:0000256" key="2">
    <source>
        <dbReference type="ARBA" id="ARBA00022475"/>
    </source>
</evidence>
<feature type="transmembrane region" description="Helical" evidence="6">
    <location>
        <begin position="154"/>
        <end position="173"/>
    </location>
</feature>
<dbReference type="Pfam" id="PF03706">
    <property type="entry name" value="LPG_synthase_TM"/>
    <property type="match status" value="1"/>
</dbReference>
<comment type="subcellular location">
    <subcellularLocation>
        <location evidence="1">Cell membrane</location>
        <topology evidence="1">Multi-pass membrane protein</topology>
    </subcellularLocation>
</comment>
<organism evidence="7 8">
    <name type="scientific">Corynebacterium uterequi</name>
    <dbReference type="NCBI Taxonomy" id="1072256"/>
    <lineage>
        <taxon>Bacteria</taxon>
        <taxon>Bacillati</taxon>
        <taxon>Actinomycetota</taxon>
        <taxon>Actinomycetes</taxon>
        <taxon>Mycobacteriales</taxon>
        <taxon>Corynebacteriaceae</taxon>
        <taxon>Corynebacterium</taxon>
    </lineage>
</organism>
<name>A0A0G3HGY4_9CORY</name>
<feature type="transmembrane region" description="Helical" evidence="6">
    <location>
        <begin position="48"/>
        <end position="70"/>
    </location>
</feature>
<keyword evidence="3 6" id="KW-0812">Transmembrane</keyword>
<evidence type="ECO:0000256" key="5">
    <source>
        <dbReference type="ARBA" id="ARBA00023136"/>
    </source>
</evidence>
<evidence type="ECO:0000256" key="3">
    <source>
        <dbReference type="ARBA" id="ARBA00022692"/>
    </source>
</evidence>
<reference evidence="7 8" key="1">
    <citation type="journal article" date="2015" name="Genome Announc.">
        <title>Virulence Factor Genes Detected in the Complete Genome Sequence of Corynebacterium uterequi DSM 45634, Isolated from the Uterus of a Maiden Mare.</title>
        <authorList>
            <person name="Ruckert C."/>
            <person name="Kriete M."/>
            <person name="Jaenicke S."/>
            <person name="Winkler A."/>
            <person name="Tauch A."/>
        </authorList>
    </citation>
    <scope>NUCLEOTIDE SEQUENCE [LARGE SCALE GENOMIC DNA]</scope>
    <source>
        <strain evidence="7 8">DSM 45634</strain>
    </source>
</reference>
<proteinExistence type="predicted"/>
<dbReference type="RefSeq" id="WP_047260331.1">
    <property type="nucleotide sequence ID" value="NZ_CP011546.1"/>
</dbReference>
<keyword evidence="5 6" id="KW-0472">Membrane</keyword>
<evidence type="ECO:0000313" key="8">
    <source>
        <dbReference type="Proteomes" id="UP000035548"/>
    </source>
</evidence>
<keyword evidence="2" id="KW-1003">Cell membrane</keyword>
<sequence>MASARTRQWLRWLAPLAVLGLLLVALRGQLPFLGEAFARLGDTHPGPVLAGVVTAVASLVAMGEVIRLLMRSGSVTVAARETLAITLASNAWSTSVPGGPAISAVLTFQVQRRWGASAAVCGWFFVISSVISTAWLALLGLLAVVVGADLSTGSLLATGAVLIAVGAAVFWACHRPDVLARWLGAAARRTNRWASRRVRRLSGRALIDADAVETSVRQLGLVRISARDFAAVSAFSLANRALDVATIWCAAWAVTGQPRADVGAILLAYLTAKIAGSAQVTPAGLGTVEAAIIAALVATGVPAVDATGTAIVYRLISFAFITAIGWIIYAARYARHGFAGPAALRRA</sequence>
<dbReference type="PATRIC" id="fig|1072256.5.peg.2041"/>
<dbReference type="AlphaFoldDB" id="A0A0G3HGY4"/>
<dbReference type="PANTHER" id="PTHR39087:SF2">
    <property type="entry name" value="UPF0104 MEMBRANE PROTEIN MJ1595"/>
    <property type="match status" value="1"/>
</dbReference>
<evidence type="ECO:0000256" key="4">
    <source>
        <dbReference type="ARBA" id="ARBA00022989"/>
    </source>
</evidence>
<accession>A0A0G3HGY4</accession>
<dbReference type="OrthoDB" id="4481258at2"/>
<dbReference type="KEGG" id="cut:CUTER_10380"/>
<dbReference type="Proteomes" id="UP000035548">
    <property type="component" value="Chromosome"/>
</dbReference>
<evidence type="ECO:0000256" key="6">
    <source>
        <dbReference type="SAM" id="Phobius"/>
    </source>
</evidence>
<protein>
    <submittedName>
        <fullName evidence="7">Putative integral membrane protein</fullName>
    </submittedName>
</protein>
<dbReference type="PANTHER" id="PTHR39087">
    <property type="entry name" value="UPF0104 MEMBRANE PROTEIN MJ1595"/>
    <property type="match status" value="1"/>
</dbReference>
<dbReference type="GO" id="GO:0005886">
    <property type="term" value="C:plasma membrane"/>
    <property type="evidence" value="ECO:0007669"/>
    <property type="project" value="UniProtKB-SubCell"/>
</dbReference>
<dbReference type="STRING" id="1072256.CUTER_10380"/>
<evidence type="ECO:0000313" key="7">
    <source>
        <dbReference type="EMBL" id="AKK12040.1"/>
    </source>
</evidence>